<dbReference type="RefSeq" id="WP_380717944.1">
    <property type="nucleotide sequence ID" value="NZ_JBHSGI010000015.1"/>
</dbReference>
<keyword evidence="3" id="KW-0805">Transcription regulation</keyword>
<evidence type="ECO:0000256" key="2">
    <source>
        <dbReference type="ARBA" id="ARBA00023012"/>
    </source>
</evidence>
<evidence type="ECO:0000256" key="6">
    <source>
        <dbReference type="PROSITE-ProRule" id="PRU00169"/>
    </source>
</evidence>
<accession>A0ABV9KHT2</accession>
<feature type="domain" description="Response regulatory" evidence="7">
    <location>
        <begin position="2"/>
        <end position="122"/>
    </location>
</feature>
<dbReference type="PROSITE" id="PS50110">
    <property type="entry name" value="RESPONSE_REGULATORY"/>
    <property type="match status" value="1"/>
</dbReference>
<evidence type="ECO:0000256" key="3">
    <source>
        <dbReference type="ARBA" id="ARBA00023015"/>
    </source>
</evidence>
<dbReference type="Pfam" id="PF00072">
    <property type="entry name" value="Response_reg"/>
    <property type="match status" value="1"/>
</dbReference>
<dbReference type="Proteomes" id="UP001595973">
    <property type="component" value="Unassembled WGS sequence"/>
</dbReference>
<reference evidence="9" key="1">
    <citation type="journal article" date="2019" name="Int. J. Syst. Evol. Microbiol.">
        <title>The Global Catalogue of Microorganisms (GCM) 10K type strain sequencing project: providing services to taxonomists for standard genome sequencing and annotation.</title>
        <authorList>
            <consortium name="The Broad Institute Genomics Platform"/>
            <consortium name="The Broad Institute Genome Sequencing Center for Infectious Disease"/>
            <person name="Wu L."/>
            <person name="Ma J."/>
        </authorList>
    </citation>
    <scope>NUCLEOTIDE SEQUENCE [LARGE SCALE GENOMIC DNA]</scope>
    <source>
        <strain evidence="9">CGMCC 4.7283</strain>
    </source>
</reference>
<protein>
    <submittedName>
        <fullName evidence="8">PleD family two-component system response regulator</fullName>
    </submittedName>
</protein>
<keyword evidence="9" id="KW-1185">Reference proteome</keyword>
<proteinExistence type="predicted"/>
<evidence type="ECO:0000256" key="4">
    <source>
        <dbReference type="ARBA" id="ARBA00023125"/>
    </source>
</evidence>
<dbReference type="SMART" id="SM00448">
    <property type="entry name" value="REC"/>
    <property type="match status" value="1"/>
</dbReference>
<feature type="modified residue" description="4-aspartylphosphate" evidence="6">
    <location>
        <position position="55"/>
    </location>
</feature>
<evidence type="ECO:0000313" key="9">
    <source>
        <dbReference type="Proteomes" id="UP001595973"/>
    </source>
</evidence>
<dbReference type="Gene3D" id="3.40.50.2300">
    <property type="match status" value="1"/>
</dbReference>
<name>A0ABV9KHT2_9RHOB</name>
<evidence type="ECO:0000313" key="8">
    <source>
        <dbReference type="EMBL" id="MFC4669515.1"/>
    </source>
</evidence>
<dbReference type="PANTHER" id="PTHR48111">
    <property type="entry name" value="REGULATOR OF RPOS"/>
    <property type="match status" value="1"/>
</dbReference>
<dbReference type="SUPFAM" id="SSF52172">
    <property type="entry name" value="CheY-like"/>
    <property type="match status" value="1"/>
</dbReference>
<organism evidence="8 9">
    <name type="scientific">Seohaeicola nanhaiensis</name>
    <dbReference type="NCBI Taxonomy" id="1387282"/>
    <lineage>
        <taxon>Bacteria</taxon>
        <taxon>Pseudomonadati</taxon>
        <taxon>Pseudomonadota</taxon>
        <taxon>Alphaproteobacteria</taxon>
        <taxon>Rhodobacterales</taxon>
        <taxon>Roseobacteraceae</taxon>
        <taxon>Seohaeicola</taxon>
    </lineage>
</organism>
<evidence type="ECO:0000256" key="1">
    <source>
        <dbReference type="ARBA" id="ARBA00022553"/>
    </source>
</evidence>
<gene>
    <name evidence="8" type="ORF">ACFO5X_13215</name>
</gene>
<dbReference type="InterPro" id="IPR001789">
    <property type="entry name" value="Sig_transdc_resp-reg_receiver"/>
</dbReference>
<dbReference type="PANTHER" id="PTHR48111:SF1">
    <property type="entry name" value="TWO-COMPONENT RESPONSE REGULATOR ORR33"/>
    <property type="match status" value="1"/>
</dbReference>
<keyword evidence="1 6" id="KW-0597">Phosphoprotein</keyword>
<comment type="caution">
    <text evidence="8">The sequence shown here is derived from an EMBL/GenBank/DDBJ whole genome shotgun (WGS) entry which is preliminary data.</text>
</comment>
<keyword evidence="5" id="KW-0804">Transcription</keyword>
<evidence type="ECO:0000259" key="7">
    <source>
        <dbReference type="PROSITE" id="PS50110"/>
    </source>
</evidence>
<evidence type="ECO:0000256" key="5">
    <source>
        <dbReference type="ARBA" id="ARBA00023163"/>
    </source>
</evidence>
<dbReference type="InterPro" id="IPR039420">
    <property type="entry name" value="WalR-like"/>
</dbReference>
<keyword evidence="2" id="KW-0902">Two-component regulatory system</keyword>
<dbReference type="InterPro" id="IPR011006">
    <property type="entry name" value="CheY-like_superfamily"/>
</dbReference>
<sequence length="326" mass="36593">MRILAVDDDPIIVELLSELLTTIGNYDVDTAGSAIEALEKIKDPTHTRYDCFLLDIQMPGMTGIELVSRLRTNADYARSPILMITAMSDKTYIDRAFSAGATDYITKPFDIDEVRFRIKSAEARLKDAGGLTRKIFSVNKLREQQPTNEKVALNEPVPIFDVDGVIDYFAFENYVTQLSRSSLFGSTVFGIAIRQIDRLYRESTAFGFECLITDTSEAISDCLKPNNFLIAYAGNGTFICVIEGGARPDLERLTDSINLRLHQMDLYFCDGRKLDFRVCAGQPQRLIWRGGRNAIDAVIQAHESAEAEAIKREKTLNDFWITEQAG</sequence>
<dbReference type="EMBL" id="JBHSGI010000015">
    <property type="protein sequence ID" value="MFC4669515.1"/>
    <property type="molecule type" value="Genomic_DNA"/>
</dbReference>
<keyword evidence="4" id="KW-0238">DNA-binding</keyword>